<comment type="caution">
    <text evidence="1">The sequence shown here is derived from an EMBL/GenBank/DDBJ whole genome shotgun (WGS) entry which is preliminary data.</text>
</comment>
<protein>
    <submittedName>
        <fullName evidence="1">Uncharacterized protein</fullName>
    </submittedName>
</protein>
<dbReference type="EMBL" id="LKBA01000008">
    <property type="protein sequence ID" value="KPN62945.1"/>
    <property type="molecule type" value="Genomic_DNA"/>
</dbReference>
<dbReference type="STRING" id="154981.AKJ29_02015"/>
<dbReference type="AlphaFoldDB" id="A0A0P7J510"/>
<evidence type="ECO:0000313" key="2">
    <source>
        <dbReference type="Proteomes" id="UP000050471"/>
    </source>
</evidence>
<organism evidence="1 2">
    <name type="scientific">Aliiroseovarius crassostreae</name>
    <dbReference type="NCBI Taxonomy" id="154981"/>
    <lineage>
        <taxon>Bacteria</taxon>
        <taxon>Pseudomonadati</taxon>
        <taxon>Pseudomonadota</taxon>
        <taxon>Alphaproteobacteria</taxon>
        <taxon>Rhodobacterales</taxon>
        <taxon>Paracoccaceae</taxon>
        <taxon>Aliiroseovarius</taxon>
    </lineage>
</organism>
<gene>
    <name evidence="1" type="ORF">AKJ29_02015</name>
</gene>
<proteinExistence type="predicted"/>
<name>A0A0P7J510_9RHOB</name>
<dbReference type="Proteomes" id="UP000050471">
    <property type="component" value="Unassembled WGS sequence"/>
</dbReference>
<sequence length="185" mass="20433">MGSSLTQTDHLVELTGRAVSLMTVRHFRSEASVTMFRATLAREFVRPTAAQSLTANDRFRRTIFPFKVEGDRIQDAVNPIWSNPAFILPAVASLAWLFDAILSPSRHATFRPVVEPSADALYKKRLTGIETGDRFSEARFNIMISGAAKAYLGEPDFLTLSRWALASLNSEGSAPSLDRMVRDAG</sequence>
<reference evidence="1 2" key="1">
    <citation type="submission" date="2015-09" db="EMBL/GenBank/DDBJ databases">
        <title>Draft genome sequence of Aliiroseovarius crassostreae CV919-312TSm, the causative agent of Roseovarius Oyster Disease (formerly Juvenile Oyster Disease).</title>
        <authorList>
            <person name="Kessner L."/>
            <person name="Spinard E."/>
            <person name="Nelson D."/>
        </authorList>
    </citation>
    <scope>NUCLEOTIDE SEQUENCE [LARGE SCALE GENOMIC DNA]</scope>
    <source>
        <strain evidence="1 2">CV919-312</strain>
    </source>
</reference>
<evidence type="ECO:0000313" key="1">
    <source>
        <dbReference type="EMBL" id="KPN62945.1"/>
    </source>
</evidence>
<keyword evidence="2" id="KW-1185">Reference proteome</keyword>
<accession>A0A0P7J510</accession>